<dbReference type="InterPro" id="IPR016039">
    <property type="entry name" value="Thiolase-like"/>
</dbReference>
<dbReference type="SUPFAM" id="SSF53901">
    <property type="entry name" value="Thiolase-like"/>
    <property type="match status" value="1"/>
</dbReference>
<protein>
    <recommendedName>
        <fullName evidence="3">3-oxoacyl-ACP synthase</fullName>
    </recommendedName>
</protein>
<evidence type="ECO:0000313" key="2">
    <source>
        <dbReference type="Proteomes" id="UP001165275"/>
    </source>
</evidence>
<keyword evidence="2" id="KW-1185">Reference proteome</keyword>
<dbReference type="EMBL" id="JAGQDC010000005">
    <property type="protein sequence ID" value="MCL1029177.1"/>
    <property type="molecule type" value="Genomic_DNA"/>
</dbReference>
<comment type="caution">
    <text evidence="1">The sequence shown here is derived from an EMBL/GenBank/DDBJ whole genome shotgun (WGS) entry which is preliminary data.</text>
</comment>
<evidence type="ECO:0000313" key="1">
    <source>
        <dbReference type="EMBL" id="MCL1029177.1"/>
    </source>
</evidence>
<reference evidence="1" key="1">
    <citation type="submission" date="2021-04" db="EMBL/GenBank/DDBJ databases">
        <title>Genome sequence of Serratia sp. arafor3.</title>
        <authorList>
            <person name="Besaury L."/>
        </authorList>
    </citation>
    <scope>NUCLEOTIDE SEQUENCE</scope>
    <source>
        <strain evidence="1">Arafor3</strain>
    </source>
</reference>
<gene>
    <name evidence="1" type="ORF">KAJ71_09085</name>
</gene>
<dbReference type="Proteomes" id="UP001165275">
    <property type="component" value="Unassembled WGS sequence"/>
</dbReference>
<dbReference type="RefSeq" id="WP_248945425.1">
    <property type="nucleotide sequence ID" value="NZ_JAGQDC010000005.1"/>
</dbReference>
<accession>A0ABT0KB95</accession>
<name>A0ABT0KB95_9GAMM</name>
<sequence>MEPLAVLASGMVTAVGFNSPTSCAAIRAGISGVEELNISEYIGSTDKLRGAKVNLPQWWNSLYKFVNLAAPAIWECLQAIPVEWHHHIPIFLGISLPHKKRLSDYDNLLNIVESKLNLSHHRYSKIIPSGQISGIHALKLTAETLLDEQVPCCIIAGTDSYLQDEIFDYYIGHRRIYTTDNSNGFFPGEAGAAVLVGLGKKFPKSTLHITGFGEGNEPSTVFTTDLPFRATGMTEALKSAVADSGIELNRINLSLSDLNGEYYKFNEMTIATSRFSRHDKPVSIDNIWHPIEYIGEVGAAIVPLLLGVALDSRQKGYNPGEHLLLHVGNDECERGALIANFR</sequence>
<proteinExistence type="predicted"/>
<organism evidence="1 2">
    <name type="scientific">Serratia silvae</name>
    <dbReference type="NCBI Taxonomy" id="2824122"/>
    <lineage>
        <taxon>Bacteria</taxon>
        <taxon>Pseudomonadati</taxon>
        <taxon>Pseudomonadota</taxon>
        <taxon>Gammaproteobacteria</taxon>
        <taxon>Enterobacterales</taxon>
        <taxon>Yersiniaceae</taxon>
        <taxon>Serratia</taxon>
    </lineage>
</organism>
<evidence type="ECO:0008006" key="3">
    <source>
        <dbReference type="Google" id="ProtNLM"/>
    </source>
</evidence>